<dbReference type="AlphaFoldDB" id="A0A1M5B8N6"/>
<dbReference type="InterPro" id="IPR001173">
    <property type="entry name" value="Glyco_trans_2-like"/>
</dbReference>
<keyword evidence="3" id="KW-0808">Transferase</keyword>
<comment type="similarity">
    <text evidence="1">Belongs to the glycosyltransferase 2 family.</text>
</comment>
<organism evidence="5 6">
    <name type="scientific">Litoreibacter ascidiaceicola</name>
    <dbReference type="NCBI Taxonomy" id="1486859"/>
    <lineage>
        <taxon>Bacteria</taxon>
        <taxon>Pseudomonadati</taxon>
        <taxon>Pseudomonadota</taxon>
        <taxon>Alphaproteobacteria</taxon>
        <taxon>Rhodobacterales</taxon>
        <taxon>Roseobacteraceae</taxon>
        <taxon>Litoreibacter</taxon>
    </lineage>
</organism>
<dbReference type="SUPFAM" id="SSF53448">
    <property type="entry name" value="Nucleotide-diphospho-sugar transferases"/>
    <property type="match status" value="1"/>
</dbReference>
<keyword evidence="6" id="KW-1185">Reference proteome</keyword>
<dbReference type="Gene3D" id="3.90.550.10">
    <property type="entry name" value="Spore Coat Polysaccharide Biosynthesis Protein SpsA, Chain A"/>
    <property type="match status" value="1"/>
</dbReference>
<dbReference type="PANTHER" id="PTHR43179:SF12">
    <property type="entry name" value="GALACTOFURANOSYLTRANSFERASE GLFT2"/>
    <property type="match status" value="1"/>
</dbReference>
<accession>A0A1M5B8N6</accession>
<keyword evidence="2" id="KW-0328">Glycosyltransferase</keyword>
<evidence type="ECO:0000259" key="4">
    <source>
        <dbReference type="Pfam" id="PF00535"/>
    </source>
</evidence>
<dbReference type="GO" id="GO:0016757">
    <property type="term" value="F:glycosyltransferase activity"/>
    <property type="evidence" value="ECO:0007669"/>
    <property type="project" value="UniProtKB-KW"/>
</dbReference>
<reference evidence="6" key="1">
    <citation type="submission" date="2016-11" db="EMBL/GenBank/DDBJ databases">
        <authorList>
            <person name="Varghese N."/>
            <person name="Submissions S."/>
        </authorList>
    </citation>
    <scope>NUCLEOTIDE SEQUENCE [LARGE SCALE GENOMIC DNA]</scope>
    <source>
        <strain evidence="6">DSM 100566</strain>
    </source>
</reference>
<dbReference type="EMBL" id="FQUV01000005">
    <property type="protein sequence ID" value="SHF38790.1"/>
    <property type="molecule type" value="Genomic_DNA"/>
</dbReference>
<feature type="domain" description="Glycosyltransferase 2-like" evidence="4">
    <location>
        <begin position="8"/>
        <end position="103"/>
    </location>
</feature>
<protein>
    <recommendedName>
        <fullName evidence="4">Glycosyltransferase 2-like domain-containing protein</fullName>
    </recommendedName>
</protein>
<sequence length="303" mass="33261">MTTPLGCIVVTYNSAAYILDCLQSLSQAKAVDLRIVLVDNASRDATVQVVRNWAAQTKFEISVIQASKNLGFAGGVNLGLSCLLDDPQLDRFWILNPDCTVPSHTPAALALTPLPFALLGHRIAYQGQPPQIQIDGGRINRWTGATQNINIGKDAVTTPHPDQSDLDFISGASMVASRSFIEQAGLMPEQYFLYYEEVDWAQRRGALPLVICKDAVVYHSAGASIGSPTLSRGPSPISAYFKHRGRLMFMARHHPLRVPIAYLFGWGKIMQHALRRQFTPIPAIVRALHGRPAGRKIRSVLDP</sequence>
<dbReference type="RefSeq" id="WP_073144330.1">
    <property type="nucleotide sequence ID" value="NZ_FQUV01000005.1"/>
</dbReference>
<dbReference type="OrthoDB" id="9771846at2"/>
<dbReference type="Proteomes" id="UP000184144">
    <property type="component" value="Unassembled WGS sequence"/>
</dbReference>
<gene>
    <name evidence="5" type="ORF">SAMN05444273_105368</name>
</gene>
<dbReference type="InterPro" id="IPR029044">
    <property type="entry name" value="Nucleotide-diphossugar_trans"/>
</dbReference>
<evidence type="ECO:0000256" key="2">
    <source>
        <dbReference type="ARBA" id="ARBA00022676"/>
    </source>
</evidence>
<dbReference type="PANTHER" id="PTHR43179">
    <property type="entry name" value="RHAMNOSYLTRANSFERASE WBBL"/>
    <property type="match status" value="1"/>
</dbReference>
<dbReference type="STRING" id="1486859.SAMN05444273_105368"/>
<proteinExistence type="inferred from homology"/>
<evidence type="ECO:0000313" key="6">
    <source>
        <dbReference type="Proteomes" id="UP000184144"/>
    </source>
</evidence>
<name>A0A1M5B8N6_9RHOB</name>
<evidence type="ECO:0000313" key="5">
    <source>
        <dbReference type="EMBL" id="SHF38790.1"/>
    </source>
</evidence>
<evidence type="ECO:0000256" key="3">
    <source>
        <dbReference type="ARBA" id="ARBA00022679"/>
    </source>
</evidence>
<dbReference type="Pfam" id="PF00535">
    <property type="entry name" value="Glycos_transf_2"/>
    <property type="match status" value="1"/>
</dbReference>
<evidence type="ECO:0000256" key="1">
    <source>
        <dbReference type="ARBA" id="ARBA00006739"/>
    </source>
</evidence>